<evidence type="ECO:0000313" key="2">
    <source>
        <dbReference type="EMBL" id="CAD8858444.1"/>
    </source>
</evidence>
<organism evidence="2">
    <name type="scientific">Noctiluca scintillans</name>
    <name type="common">Sea sparkle</name>
    <name type="synonym">Red tide dinoflagellate</name>
    <dbReference type="NCBI Taxonomy" id="2966"/>
    <lineage>
        <taxon>Eukaryota</taxon>
        <taxon>Sar</taxon>
        <taxon>Alveolata</taxon>
        <taxon>Dinophyceae</taxon>
        <taxon>Noctilucales</taxon>
        <taxon>Noctilucaceae</taxon>
        <taxon>Noctiluca</taxon>
    </lineage>
</organism>
<feature type="compositionally biased region" description="Basic and acidic residues" evidence="1">
    <location>
        <begin position="76"/>
        <end position="85"/>
    </location>
</feature>
<dbReference type="AlphaFoldDB" id="A0A7S1AMF2"/>
<dbReference type="EMBL" id="HBFQ01046105">
    <property type="protein sequence ID" value="CAD8858444.1"/>
    <property type="molecule type" value="Transcribed_RNA"/>
</dbReference>
<feature type="compositionally biased region" description="Basic residues" evidence="1">
    <location>
        <begin position="10"/>
        <end position="75"/>
    </location>
</feature>
<accession>A0A7S1AMF2</accession>
<sequence length="184" mass="20783">MGRGDSRSPRPSRSRIGRRRSGSRSRRRSWSQHRSPARRSPLRRSPARHSPGRRSPARRSPARRSPLRSSSPRRSRSVDVSRQDDRGDDSEVTSQIVDGIRRSSGEQTWRAEVSVPRETGGGSLGKRGTTSIRGPNRISKEMAQDDIDLLKKAFKEGGSKEVRKCQQELNRSWVNAPKNRHSPT</sequence>
<proteinExistence type="predicted"/>
<evidence type="ECO:0000256" key="1">
    <source>
        <dbReference type="SAM" id="MobiDB-lite"/>
    </source>
</evidence>
<gene>
    <name evidence="2" type="ORF">NSCI0253_LOCUS32798</name>
</gene>
<protein>
    <submittedName>
        <fullName evidence="2">Uncharacterized protein</fullName>
    </submittedName>
</protein>
<feature type="region of interest" description="Disordered" evidence="1">
    <location>
        <begin position="1"/>
        <end position="136"/>
    </location>
</feature>
<name>A0A7S1AMF2_NOCSC</name>
<reference evidence="2" key="1">
    <citation type="submission" date="2021-01" db="EMBL/GenBank/DDBJ databases">
        <authorList>
            <person name="Corre E."/>
            <person name="Pelletier E."/>
            <person name="Niang G."/>
            <person name="Scheremetjew M."/>
            <person name="Finn R."/>
            <person name="Kale V."/>
            <person name="Holt S."/>
            <person name="Cochrane G."/>
            <person name="Meng A."/>
            <person name="Brown T."/>
            <person name="Cohen L."/>
        </authorList>
    </citation>
    <scope>NUCLEOTIDE SEQUENCE</scope>
</reference>